<evidence type="ECO:0000256" key="4">
    <source>
        <dbReference type="SAM" id="MobiDB-lite"/>
    </source>
</evidence>
<feature type="compositionally biased region" description="Polar residues" evidence="4">
    <location>
        <begin position="724"/>
        <end position="733"/>
    </location>
</feature>
<evidence type="ECO:0000256" key="3">
    <source>
        <dbReference type="PROSITE-ProRule" id="PRU00284"/>
    </source>
</evidence>
<dbReference type="RefSeq" id="WP_220203889.1">
    <property type="nucleotide sequence ID" value="NZ_BNJK01000001.1"/>
</dbReference>
<dbReference type="SMART" id="SM00304">
    <property type="entry name" value="HAMP"/>
    <property type="match status" value="3"/>
</dbReference>
<dbReference type="GO" id="GO:0007165">
    <property type="term" value="P:signal transduction"/>
    <property type="evidence" value="ECO:0007669"/>
    <property type="project" value="UniProtKB-KW"/>
</dbReference>
<protein>
    <recommendedName>
        <fullName evidence="10">Methyl-accepting chemotaxis protein</fullName>
    </recommendedName>
</protein>
<dbReference type="PANTHER" id="PTHR32089:SF114">
    <property type="entry name" value="METHYL-ACCEPTING CHEMOTAXIS PROTEIN MCPB"/>
    <property type="match status" value="1"/>
</dbReference>
<feature type="domain" description="Methyl-accepting transducer" evidence="6">
    <location>
        <begin position="358"/>
        <end position="615"/>
    </location>
</feature>
<evidence type="ECO:0000313" key="9">
    <source>
        <dbReference type="Proteomes" id="UP000597444"/>
    </source>
</evidence>
<dbReference type="PROSITE" id="PS50885">
    <property type="entry name" value="HAMP"/>
    <property type="match status" value="2"/>
</dbReference>
<keyword evidence="5" id="KW-0812">Transmembrane</keyword>
<organism evidence="8 9">
    <name type="scientific">Reticulibacter mediterranei</name>
    <dbReference type="NCBI Taxonomy" id="2778369"/>
    <lineage>
        <taxon>Bacteria</taxon>
        <taxon>Bacillati</taxon>
        <taxon>Chloroflexota</taxon>
        <taxon>Ktedonobacteria</taxon>
        <taxon>Ktedonobacterales</taxon>
        <taxon>Reticulibacteraceae</taxon>
        <taxon>Reticulibacter</taxon>
    </lineage>
</organism>
<proteinExistence type="inferred from homology"/>
<feature type="region of interest" description="Disordered" evidence="4">
    <location>
        <begin position="708"/>
        <end position="733"/>
    </location>
</feature>
<sequence>MLKVIANIPIFRRLFYAFLLAAVIPGFVITLLGVSFINTQNARGQALQTSLRALEASGTVRTYLQDLKWQRSLSSIGWSHMKTSSLAATAPQIADNVHNLEQQFEGAALNYKQNYQLNTASQMVGVRSQLLRNDPDSPLPDQQQLLLDRVLTKQLPAYKAAQEEMLSNLKKGKLPTSTAYNDLGQKYTDLKTTWDQITTIDTNVSTTIAQTGPTQNNPILMATIISFLGTILFVTIIGYVVNLTITRPLRQLAMLTRRIAKGETNARATINSQDEISMVATSMNSMLDNIVRLIQETQSQRDWLQSQVEKLVSEVSGVGEGDLRVEAEVTADALGVLADSFNYMVEELGSLVVRVKTVANEVEQFTTSMLDHMTQLVETGDVQIDQIEESVGNVERMTVLSRQVAERAQGLYEVARVARHDAQLGRESVQQAVEGMTRINDNVLATAGKVQTLGERSREINEIVEVISSIAHQTNRLALDAAIQAAMAGENGKGFGAVAADIRRLAERAKDQASMIGRIVRIVREDIGAVALSMQDTERETRAGSKLTQDAGVALESIFAAVEHQAHEIESINQMAMQQLQSSSTAMRIMQGVSTATQEESHSTRQVSHHMERLARLVEQLRTSVEAFKLRDNQIYAVSTTSGKLSLDDEPENPLTVSGVFRTVSATARTVKTAAPPLAPATANTILPPRAKTPLLFIPKRPINTIPTLPGNGVINPSHKGKTIENSKQTSNN</sequence>
<evidence type="ECO:0000256" key="2">
    <source>
        <dbReference type="ARBA" id="ARBA00029447"/>
    </source>
</evidence>
<keyword evidence="5" id="KW-1133">Transmembrane helix</keyword>
<dbReference type="Gene3D" id="1.10.287.950">
    <property type="entry name" value="Methyl-accepting chemotaxis protein"/>
    <property type="match status" value="1"/>
</dbReference>
<dbReference type="Pfam" id="PF00015">
    <property type="entry name" value="MCPsignal"/>
    <property type="match status" value="1"/>
</dbReference>
<dbReference type="PROSITE" id="PS50111">
    <property type="entry name" value="CHEMOTAXIS_TRANSDUC_2"/>
    <property type="match status" value="1"/>
</dbReference>
<keyword evidence="9" id="KW-1185">Reference proteome</keyword>
<reference evidence="8" key="1">
    <citation type="submission" date="2020-10" db="EMBL/GenBank/DDBJ databases">
        <title>Taxonomic study of unclassified bacteria belonging to the class Ktedonobacteria.</title>
        <authorList>
            <person name="Yabe S."/>
            <person name="Wang C.M."/>
            <person name="Zheng Y."/>
            <person name="Sakai Y."/>
            <person name="Cavaletti L."/>
            <person name="Monciardini P."/>
            <person name="Donadio S."/>
        </authorList>
    </citation>
    <scope>NUCLEOTIDE SEQUENCE</scope>
    <source>
        <strain evidence="8">ID150040</strain>
    </source>
</reference>
<feature type="transmembrane region" description="Helical" evidence="5">
    <location>
        <begin position="219"/>
        <end position="241"/>
    </location>
</feature>
<dbReference type="Gene3D" id="6.10.340.10">
    <property type="match status" value="1"/>
</dbReference>
<feature type="domain" description="HAMP" evidence="7">
    <location>
        <begin position="302"/>
        <end position="353"/>
    </location>
</feature>
<feature type="transmembrane region" description="Helical" evidence="5">
    <location>
        <begin position="14"/>
        <end position="37"/>
    </location>
</feature>
<evidence type="ECO:0000313" key="8">
    <source>
        <dbReference type="EMBL" id="GHO93083.1"/>
    </source>
</evidence>
<accession>A0A8J3N210</accession>
<dbReference type="InterPro" id="IPR004089">
    <property type="entry name" value="MCPsignal_dom"/>
</dbReference>
<keyword evidence="5" id="KW-0472">Membrane</keyword>
<dbReference type="InterPro" id="IPR003660">
    <property type="entry name" value="HAMP_dom"/>
</dbReference>
<comment type="caution">
    <text evidence="8">The sequence shown here is derived from an EMBL/GenBank/DDBJ whole genome shotgun (WGS) entry which is preliminary data.</text>
</comment>
<dbReference type="AlphaFoldDB" id="A0A8J3N210"/>
<comment type="similarity">
    <text evidence="2">Belongs to the methyl-accepting chemotaxis (MCP) protein family.</text>
</comment>
<feature type="domain" description="HAMP" evidence="7">
    <location>
        <begin position="243"/>
        <end position="295"/>
    </location>
</feature>
<evidence type="ECO:0000259" key="7">
    <source>
        <dbReference type="PROSITE" id="PS50885"/>
    </source>
</evidence>
<dbReference type="Proteomes" id="UP000597444">
    <property type="component" value="Unassembled WGS sequence"/>
</dbReference>
<evidence type="ECO:0000259" key="6">
    <source>
        <dbReference type="PROSITE" id="PS50111"/>
    </source>
</evidence>
<evidence type="ECO:0008006" key="10">
    <source>
        <dbReference type="Google" id="ProtNLM"/>
    </source>
</evidence>
<dbReference type="GO" id="GO:0016020">
    <property type="term" value="C:membrane"/>
    <property type="evidence" value="ECO:0007669"/>
    <property type="project" value="InterPro"/>
</dbReference>
<name>A0A8J3N210_9CHLR</name>
<gene>
    <name evidence="8" type="ORF">KSF_031310</name>
</gene>
<evidence type="ECO:0000256" key="1">
    <source>
        <dbReference type="ARBA" id="ARBA00023224"/>
    </source>
</evidence>
<dbReference type="SMART" id="SM00283">
    <property type="entry name" value="MA"/>
    <property type="match status" value="1"/>
</dbReference>
<evidence type="ECO:0000256" key="5">
    <source>
        <dbReference type="SAM" id="Phobius"/>
    </source>
</evidence>
<dbReference type="EMBL" id="BNJK01000001">
    <property type="protein sequence ID" value="GHO93083.1"/>
    <property type="molecule type" value="Genomic_DNA"/>
</dbReference>
<dbReference type="PANTHER" id="PTHR32089">
    <property type="entry name" value="METHYL-ACCEPTING CHEMOTAXIS PROTEIN MCPB"/>
    <property type="match status" value="1"/>
</dbReference>
<dbReference type="SUPFAM" id="SSF158472">
    <property type="entry name" value="HAMP domain-like"/>
    <property type="match status" value="1"/>
</dbReference>
<keyword evidence="1 3" id="KW-0807">Transducer</keyword>
<dbReference type="Pfam" id="PF00672">
    <property type="entry name" value="HAMP"/>
    <property type="match status" value="1"/>
</dbReference>
<dbReference type="CDD" id="cd06225">
    <property type="entry name" value="HAMP"/>
    <property type="match status" value="1"/>
</dbReference>
<dbReference type="SUPFAM" id="SSF58104">
    <property type="entry name" value="Methyl-accepting chemotaxis protein (MCP) signaling domain"/>
    <property type="match status" value="1"/>
</dbReference>